<protein>
    <submittedName>
        <fullName evidence="2">GMP synthase (Glutamine-hydrolysing)</fullName>
    </submittedName>
</protein>
<dbReference type="Proteomes" id="UP000199689">
    <property type="component" value="Unassembled WGS sequence"/>
</dbReference>
<keyword evidence="3" id="KW-1185">Reference proteome</keyword>
<dbReference type="PANTHER" id="PTHR42695:SF5">
    <property type="entry name" value="GLUTAMINE AMIDOTRANSFERASE YLR126C-RELATED"/>
    <property type="match status" value="1"/>
</dbReference>
<feature type="domain" description="Glutamine amidotransferase" evidence="1">
    <location>
        <begin position="43"/>
        <end position="187"/>
    </location>
</feature>
<sequence length="233" mass="25906">MHIHIIQHESFEAPGAYYVWAISRGHEVSFTRCWKGDVLPESMEGIDWLLIMGGPQSPDTTEAECPYFHSQKEQQLIRDAMSHGKIVLGVCLGAQLMGAALGAGVERSPEKEVGLVKLHLTAEGKQDPITRVLPPEFVSGAWHGDMPGLTKDSVILASGGGCPRQIVRYGRKAYGFQCHLEFTRKTVDGLIAHAPQDLENPKHSPYIMTAEQIREYDYTTMNDQLFFLLDQLG</sequence>
<gene>
    <name evidence="2" type="ORF">SAMN02910343_01314</name>
</gene>
<dbReference type="InterPro" id="IPR029062">
    <property type="entry name" value="Class_I_gatase-like"/>
</dbReference>
<name>A0A1G5WDS0_9FIRM</name>
<evidence type="ECO:0000313" key="2">
    <source>
        <dbReference type="EMBL" id="SDA56220.1"/>
    </source>
</evidence>
<proteinExistence type="predicted"/>
<dbReference type="Gene3D" id="3.40.50.880">
    <property type="match status" value="1"/>
</dbReference>
<dbReference type="NCBIfam" id="NF006098">
    <property type="entry name" value="PRK08250.1"/>
    <property type="match status" value="1"/>
</dbReference>
<evidence type="ECO:0000259" key="1">
    <source>
        <dbReference type="Pfam" id="PF00117"/>
    </source>
</evidence>
<reference evidence="2 3" key="1">
    <citation type="submission" date="2016-10" db="EMBL/GenBank/DDBJ databases">
        <authorList>
            <person name="de Groot N.N."/>
        </authorList>
    </citation>
    <scope>NUCLEOTIDE SEQUENCE [LARGE SCALE GENOMIC DNA]</scope>
    <source>
        <strain evidence="2 3">DSM 15230</strain>
    </source>
</reference>
<dbReference type="InterPro" id="IPR017926">
    <property type="entry name" value="GATASE"/>
</dbReference>
<dbReference type="CDD" id="cd01741">
    <property type="entry name" value="GATase1_1"/>
    <property type="match status" value="1"/>
</dbReference>
<dbReference type="OrthoDB" id="9813383at2"/>
<dbReference type="GeneID" id="87756320"/>
<dbReference type="RefSeq" id="WP_091365069.1">
    <property type="nucleotide sequence ID" value="NZ_FMXA01000018.1"/>
</dbReference>
<dbReference type="GO" id="GO:0005829">
    <property type="term" value="C:cytosol"/>
    <property type="evidence" value="ECO:0007669"/>
    <property type="project" value="TreeGrafter"/>
</dbReference>
<dbReference type="STRING" id="209880.SAMN02910343_01314"/>
<accession>A0A1G5WDS0</accession>
<dbReference type="PANTHER" id="PTHR42695">
    <property type="entry name" value="GLUTAMINE AMIDOTRANSFERASE YLR126C-RELATED"/>
    <property type="match status" value="1"/>
</dbReference>
<evidence type="ECO:0000313" key="3">
    <source>
        <dbReference type="Proteomes" id="UP000199689"/>
    </source>
</evidence>
<dbReference type="SUPFAM" id="SSF52317">
    <property type="entry name" value="Class I glutamine amidotransferase-like"/>
    <property type="match status" value="1"/>
</dbReference>
<dbReference type="Pfam" id="PF00117">
    <property type="entry name" value="GATase"/>
    <property type="match status" value="1"/>
</dbReference>
<dbReference type="InterPro" id="IPR044992">
    <property type="entry name" value="ChyE-like"/>
</dbReference>
<dbReference type="AlphaFoldDB" id="A0A1G5WDS0"/>
<dbReference type="PROSITE" id="PS51273">
    <property type="entry name" value="GATASE_TYPE_1"/>
    <property type="match status" value="1"/>
</dbReference>
<organism evidence="2 3">
    <name type="scientific">Allisonella histaminiformans</name>
    <dbReference type="NCBI Taxonomy" id="209880"/>
    <lineage>
        <taxon>Bacteria</taxon>
        <taxon>Bacillati</taxon>
        <taxon>Bacillota</taxon>
        <taxon>Negativicutes</taxon>
        <taxon>Veillonellales</taxon>
        <taxon>Veillonellaceae</taxon>
        <taxon>Allisonella</taxon>
    </lineage>
</organism>
<dbReference type="EMBL" id="FMXA01000018">
    <property type="protein sequence ID" value="SDA56220.1"/>
    <property type="molecule type" value="Genomic_DNA"/>
</dbReference>